<keyword evidence="1" id="KW-1133">Transmembrane helix</keyword>
<evidence type="ECO:0000313" key="3">
    <source>
        <dbReference type="EnsemblPlants" id="TraesCS6B02G010500.1.cds1"/>
    </source>
</evidence>
<dbReference type="Gramene" id="TraesROB_scaffold_010237_01G000100.1">
    <property type="protein sequence ID" value="TraesROB_scaffold_010237_01G000100.1"/>
    <property type="gene ID" value="TraesROB_scaffold_010237_01G000100"/>
</dbReference>
<protein>
    <recommendedName>
        <fullName evidence="2">DUF4220 domain-containing protein</fullName>
    </recommendedName>
</protein>
<name>A0A3B6PFL3_WHEAT</name>
<dbReference type="EnsemblPlants" id="TraesCS6B02G010500.1">
    <property type="protein sequence ID" value="TraesCS6B02G010500.1.cds1"/>
    <property type="gene ID" value="TraesCS6B02G010500"/>
</dbReference>
<dbReference type="Proteomes" id="UP000019116">
    <property type="component" value="Chromosome 6B"/>
</dbReference>
<dbReference type="InterPro" id="IPR025315">
    <property type="entry name" value="DUF4220"/>
</dbReference>
<dbReference type="Pfam" id="PF13968">
    <property type="entry name" value="DUF4220"/>
    <property type="match status" value="1"/>
</dbReference>
<proteinExistence type="predicted"/>
<dbReference type="InterPro" id="IPR007658">
    <property type="entry name" value="DUF594"/>
</dbReference>
<feature type="transmembrane region" description="Helical" evidence="1">
    <location>
        <begin position="366"/>
        <end position="388"/>
    </location>
</feature>
<organism evidence="3">
    <name type="scientific">Triticum aestivum</name>
    <name type="common">Wheat</name>
    <dbReference type="NCBI Taxonomy" id="4565"/>
    <lineage>
        <taxon>Eukaryota</taxon>
        <taxon>Viridiplantae</taxon>
        <taxon>Streptophyta</taxon>
        <taxon>Embryophyta</taxon>
        <taxon>Tracheophyta</taxon>
        <taxon>Spermatophyta</taxon>
        <taxon>Magnoliopsida</taxon>
        <taxon>Liliopsida</taxon>
        <taxon>Poales</taxon>
        <taxon>Poaceae</taxon>
        <taxon>BOP clade</taxon>
        <taxon>Pooideae</taxon>
        <taxon>Triticodae</taxon>
        <taxon>Triticeae</taxon>
        <taxon>Triticinae</taxon>
        <taxon>Triticum</taxon>
    </lineage>
</organism>
<evidence type="ECO:0000256" key="1">
    <source>
        <dbReference type="SAM" id="Phobius"/>
    </source>
</evidence>
<dbReference type="OrthoDB" id="679155at2759"/>
<dbReference type="STRING" id="4565.A0A3B6PFL3"/>
<keyword evidence="1" id="KW-0812">Transmembrane</keyword>
<dbReference type="PANTHER" id="PTHR31325">
    <property type="entry name" value="OS01G0798800 PROTEIN-RELATED"/>
    <property type="match status" value="1"/>
</dbReference>
<reference evidence="3" key="2">
    <citation type="submission" date="2018-10" db="UniProtKB">
        <authorList>
            <consortium name="EnsemblPlants"/>
        </authorList>
    </citation>
    <scope>IDENTIFICATION</scope>
</reference>
<evidence type="ECO:0000259" key="2">
    <source>
        <dbReference type="Pfam" id="PF13968"/>
    </source>
</evidence>
<feature type="domain" description="DUF4220" evidence="2">
    <location>
        <begin position="110"/>
        <end position="492"/>
    </location>
</feature>
<feature type="transmembrane region" description="Helical" evidence="1">
    <location>
        <begin position="6"/>
        <end position="22"/>
    </location>
</feature>
<feature type="transmembrane region" description="Helical" evidence="1">
    <location>
        <begin position="394"/>
        <end position="414"/>
    </location>
</feature>
<feature type="transmembrane region" description="Helical" evidence="1">
    <location>
        <begin position="454"/>
        <end position="472"/>
    </location>
</feature>
<evidence type="ECO:0000313" key="4">
    <source>
        <dbReference type="Proteomes" id="UP000019116"/>
    </source>
</evidence>
<dbReference type="Pfam" id="PF04578">
    <property type="entry name" value="DUF594"/>
    <property type="match status" value="1"/>
</dbReference>
<dbReference type="AlphaFoldDB" id="A0A3B6PFL3"/>
<accession>A0A3B6PFL3</accession>
<keyword evidence="1" id="KW-0472">Membrane</keyword>
<feature type="transmembrane region" description="Helical" evidence="1">
    <location>
        <begin position="426"/>
        <end position="448"/>
    </location>
</feature>
<feature type="transmembrane region" description="Helical" evidence="1">
    <location>
        <begin position="34"/>
        <end position="54"/>
    </location>
</feature>
<sequence length="783" mass="89959">MVTTTVVVTVLVFGLVVLCMLGRRTRRHSGYSIAMRVIFQACFTLFLPFMSYIFSQTKSKPDTSNQRRTEIVILWMLLVELLRKKVSAGMAPAAEAFTRGIGCYSLLYPMEEVVRMAWIGYLIYAYVHGLGIKPFFIILWIFGVATLCKRAVCIHVAKDSFDLAKNTALVSGYMAQLVHAGRQLSNEDDTHPPGTHIMRTCNYVVMGEGRLKRKVTPYGFEIHDPEVKNVGLEICGEERENIVPEGGGLNGDLVTNKSELVRVCDIWGFSETEAIFKYDKSRKWKLENICFALALFKLLRRKMEHLHMAEVKTTQARDLVLWGLLRLTGDEVFDARRAFHVVELELRFMDEYYQDIIPLALPRPELFLANFALSIVFVVFYGVTVLLVTSNANIIIVLGSLFKGLIGLFIAMLVHHKCFLHQVASLVVTVRTTFDIIITYLLMLALLLVQTYQLIHYVISDWFLVSLICNYVRKKSMQRLFHHRQIIKIILWAKHRLFPIIKVHQLNILKLNPLHLHSRVWMLISTLLNRRLVGFSDAIVTIDVNLAIVKVLKNILDPNSDKDFSNGIGALEQHEFTQLKWACKDNMDVATVIVVWHIATALFETRNRQKHPLQPEGRAALMLSRYCAYLVVYEPCLLPDDKTWTEKVYRDIKAELNSFFQSYCTTMHRRKHLMRFFSTKEKEMSTMETGVKLGKQLEERDTSADGDTLHEDERVWKMLLDFWAELLVFMARRPSGGQDAHALALGNSGEFITHIWAMLTHAGIRLSKNHQEDHVPWCHPDPV</sequence>
<keyword evidence="4" id="KW-1185">Reference proteome</keyword>
<dbReference type="Gramene" id="TraesCS6B02G010500.1">
    <property type="protein sequence ID" value="TraesCS6B02G010500.1.cds1"/>
    <property type="gene ID" value="TraesCS6B02G010500"/>
</dbReference>
<dbReference type="Gramene" id="TraesCS6B03G0024000.1">
    <property type="protein sequence ID" value="TraesCS6B03G0024000.1.CDS1"/>
    <property type="gene ID" value="TraesCS6B03G0024000"/>
</dbReference>
<feature type="transmembrane region" description="Helical" evidence="1">
    <location>
        <begin position="118"/>
        <end position="142"/>
    </location>
</feature>
<reference evidence="3" key="1">
    <citation type="submission" date="2018-08" db="EMBL/GenBank/DDBJ databases">
        <authorList>
            <person name="Rossello M."/>
        </authorList>
    </citation>
    <scope>NUCLEOTIDE SEQUENCE [LARGE SCALE GENOMIC DNA]</scope>
    <source>
        <strain evidence="3">cv. Chinese Spring</strain>
    </source>
</reference>